<dbReference type="InterPro" id="IPR035423">
    <property type="entry name" value="M60-like_N"/>
</dbReference>
<dbReference type="Proteomes" id="UP001496674">
    <property type="component" value="Chromosome"/>
</dbReference>
<dbReference type="Pfam" id="PF17291">
    <property type="entry name" value="M60-like_N"/>
    <property type="match status" value="1"/>
</dbReference>
<sequence length="1021" mass="113254">MKKQFYFLLLSICLALPDAKAQLPNVPYTDYSTKKGVITDARDGKTYAYKKYGSYDWFMQNLNWDGYDGTTESTRGSVGVYGTVDPTGEKFGRMYPTNITNTNMNKWCPSGWTVATKSDWEKLYTNIVKLYGITDVALNADSTSVVISSNSVENMAKYLKTGGLVSDGGLWTSGTIDPLSSQIGINILPAGVFNKTTGYYTKGTNSSATDTVGKKASFLVGSYFHEYFLNNSEYALYTNRNSQHHASVRCIRKSETTFPDIEITTPYPDTVVINQIVSTEKEIKRLRQVQKKFDHSLTGFYIESGKQVAVNVEVLNPASDDASPKIVIGTPSRSGNIRKEITLNPGLNIITPDMHTGGMIYFRYVSNSDNPQGKVKINFTSESQHVRAPYYIKGVTTADEFLSMLGKYETTDVMFSSDYAVVVVSRTAALNYSIDTDKEKWLSDLDKILLTEDQISGLSDDDPNPLHRRLAKGIRHLFAEASSGYMFATDYGTGYSGDAPLVRLLTNLTASNNWGVAHELGHQHQQGAYKPSVFTEVSVNIYTEAVQRAFSGESYIRNSESAWNKLLNQYFTLPDETRDFFSNAIDTIAGSGNDSRLLLFEQLHMIFGDEFFHRLHRIVREEEIDGGNDDARKFYFVLKACQLTGYDLRSYFNKWGYKVLPYYQQVLDKAILDGGLQAPSCDISLTTPYSKPGCVPLPLIGITTSTPPSDPQPTDGAVAISKYCDYSSKSGNFTDSRDGKIYPYKRYGNYEWFTKNLDWDGYDGTNESSKGTVGTYGPGDADGKLYGRMYPTNAASSASGWCPDGWTVPTETLWNDLITSIKSTYNLTNTNLVSCLKCGGGRDDNADGLWAKGPGGINITKAAEVGFNVLPGGVVNKSTLSYDNGDNPGLKASFLIPNSIWFHKVMSYADDSIAYTNRNSQHHASIRCVRQSPPASVQNVKDNKKSWIYIDDASNTLRIVSSEPFIHVNIMDASGKTIYDTKMPADTQFAVVSAQNWNRGIYIVNIQGAQGIEMHKVIKNF</sequence>
<dbReference type="InterPro" id="IPR042279">
    <property type="entry name" value="Pep_M60_3"/>
</dbReference>
<dbReference type="RefSeq" id="WP_353333976.1">
    <property type="nucleotide sequence ID" value="NZ_AP028055.1"/>
</dbReference>
<dbReference type="Pfam" id="PF09603">
    <property type="entry name" value="Fib_succ_major"/>
    <property type="match status" value="2"/>
</dbReference>
<dbReference type="Gene3D" id="1.10.390.30">
    <property type="entry name" value="Peptidase M60, enhancin-like domain 3"/>
    <property type="match status" value="1"/>
</dbReference>
<feature type="signal peptide" evidence="1">
    <location>
        <begin position="1"/>
        <end position="21"/>
    </location>
</feature>
<organism evidence="3 4">
    <name type="scientific">Bacteroides sedimenti</name>
    <dbReference type="NCBI Taxonomy" id="2136147"/>
    <lineage>
        <taxon>Bacteria</taxon>
        <taxon>Pseudomonadati</taxon>
        <taxon>Bacteroidota</taxon>
        <taxon>Bacteroidia</taxon>
        <taxon>Bacteroidales</taxon>
        <taxon>Bacteroidaceae</taxon>
        <taxon>Bacteroides</taxon>
    </lineage>
</organism>
<evidence type="ECO:0000313" key="4">
    <source>
        <dbReference type="Proteomes" id="UP001496674"/>
    </source>
</evidence>
<dbReference type="Pfam" id="PF13402">
    <property type="entry name" value="Peptidase_M60"/>
    <property type="match status" value="1"/>
</dbReference>
<keyword evidence="4" id="KW-1185">Reference proteome</keyword>
<dbReference type="PROSITE" id="PS51723">
    <property type="entry name" value="PEPTIDASE_M60"/>
    <property type="match status" value="1"/>
</dbReference>
<dbReference type="NCBIfam" id="TIGR04183">
    <property type="entry name" value="Por_Secre_tail"/>
    <property type="match status" value="1"/>
</dbReference>
<evidence type="ECO:0000259" key="2">
    <source>
        <dbReference type="PROSITE" id="PS51723"/>
    </source>
</evidence>
<protein>
    <recommendedName>
        <fullName evidence="2">Peptidase M60 domain-containing protein</fullName>
    </recommendedName>
</protein>
<proteinExistence type="predicted"/>
<dbReference type="EMBL" id="AP028055">
    <property type="protein sequence ID" value="BEG98767.1"/>
    <property type="molecule type" value="Genomic_DNA"/>
</dbReference>
<feature type="chain" id="PRO_5046451494" description="Peptidase M60 domain-containing protein" evidence="1">
    <location>
        <begin position="22"/>
        <end position="1021"/>
    </location>
</feature>
<dbReference type="SMART" id="SM01276">
    <property type="entry name" value="M60-like"/>
    <property type="match status" value="1"/>
</dbReference>
<name>A0ABN6Z2E6_9BACE</name>
<dbReference type="Gene3D" id="2.60.120.1250">
    <property type="entry name" value="Peptidase M60, enhancin-like domain 1"/>
    <property type="match status" value="1"/>
</dbReference>
<accession>A0ABN6Z2E6</accession>
<gene>
    <name evidence="3" type="ORF">BSYN_10320</name>
</gene>
<dbReference type="InterPro" id="IPR011871">
    <property type="entry name" value="Fib_succ_major"/>
</dbReference>
<dbReference type="InterPro" id="IPR026444">
    <property type="entry name" value="Secre_tail"/>
</dbReference>
<feature type="domain" description="Peptidase M60" evidence="2">
    <location>
        <begin position="293"/>
        <end position="608"/>
    </location>
</feature>
<dbReference type="Gene3D" id="3.40.390.80">
    <property type="entry name" value="Peptidase M60, enhancin-like domain 2"/>
    <property type="match status" value="1"/>
</dbReference>
<evidence type="ECO:0000256" key="1">
    <source>
        <dbReference type="SAM" id="SignalP"/>
    </source>
</evidence>
<reference evidence="3 4" key="1">
    <citation type="submission" date="2023-04" db="EMBL/GenBank/DDBJ databases">
        <title>Draft genome sequence of acteroides sedimenti strain YN3PY1.</title>
        <authorList>
            <person name="Yoshida N."/>
        </authorList>
    </citation>
    <scope>NUCLEOTIDE SEQUENCE [LARGE SCALE GENOMIC DNA]</scope>
    <source>
        <strain evidence="3 4">YN3PY1</strain>
    </source>
</reference>
<keyword evidence="1" id="KW-0732">Signal</keyword>
<evidence type="ECO:0000313" key="3">
    <source>
        <dbReference type="EMBL" id="BEG98767.1"/>
    </source>
</evidence>
<dbReference type="InterPro" id="IPR031161">
    <property type="entry name" value="Peptidase_M60_dom"/>
</dbReference>
<dbReference type="NCBIfam" id="TIGR02145">
    <property type="entry name" value="Fib_succ_major"/>
    <property type="match status" value="2"/>
</dbReference>